<accession>A0A6I4VX68</accession>
<evidence type="ECO:0000313" key="9">
    <source>
        <dbReference type="Proteomes" id="UP000430692"/>
    </source>
</evidence>
<protein>
    <recommendedName>
        <fullName evidence="5">UDP-N-acetylglucosamine kinase</fullName>
        <ecNumber evidence="2">2.7.1.176</ecNumber>
    </recommendedName>
    <alternativeName>
        <fullName evidence="5">UDP-N-acetylglucosamine kinase</fullName>
    </alternativeName>
</protein>
<dbReference type="InterPro" id="IPR010488">
    <property type="entry name" value="Zeta_toxin_domain"/>
</dbReference>
<dbReference type="GO" id="GO:0016301">
    <property type="term" value="F:kinase activity"/>
    <property type="evidence" value="ECO:0007669"/>
    <property type="project" value="InterPro"/>
</dbReference>
<dbReference type="Proteomes" id="UP000430692">
    <property type="component" value="Unassembled WGS sequence"/>
</dbReference>
<dbReference type="InterPro" id="IPR027417">
    <property type="entry name" value="P-loop_NTPase"/>
</dbReference>
<organism evidence="8 9">
    <name type="scientific">Shimazuella alba</name>
    <dbReference type="NCBI Taxonomy" id="2690964"/>
    <lineage>
        <taxon>Bacteria</taxon>
        <taxon>Bacillati</taxon>
        <taxon>Bacillota</taxon>
        <taxon>Bacilli</taxon>
        <taxon>Bacillales</taxon>
        <taxon>Thermoactinomycetaceae</taxon>
        <taxon>Shimazuella</taxon>
    </lineage>
</organism>
<feature type="domain" description="Zeta toxin" evidence="7">
    <location>
        <begin position="119"/>
        <end position="309"/>
    </location>
</feature>
<reference evidence="8 9" key="1">
    <citation type="submission" date="2019-12" db="EMBL/GenBank/DDBJ databases">
        <title>Whole-genome analyses of novel actinobacteria.</title>
        <authorList>
            <person name="Sahin N."/>
            <person name="Saygin H."/>
        </authorList>
    </citation>
    <scope>NUCLEOTIDE SEQUENCE [LARGE SCALE GENOMIC DNA]</scope>
    <source>
        <strain evidence="8 9">KC615</strain>
    </source>
</reference>
<evidence type="ECO:0000256" key="4">
    <source>
        <dbReference type="ARBA" id="ARBA00022840"/>
    </source>
</evidence>
<dbReference type="EMBL" id="WUUL01000002">
    <property type="protein sequence ID" value="MXQ53054.1"/>
    <property type="molecule type" value="Genomic_DNA"/>
</dbReference>
<keyword evidence="4" id="KW-0067">ATP-binding</keyword>
<comment type="catalytic activity">
    <reaction evidence="6">
        <text>UDP-N-acetyl-alpha-D-glucosamine + ATP = UDP-N-acetyl-alpha-D-glucosamine 3'-phosphate + ADP + H(+)</text>
        <dbReference type="Rhea" id="RHEA:32671"/>
        <dbReference type="ChEBI" id="CHEBI:15378"/>
        <dbReference type="ChEBI" id="CHEBI:30616"/>
        <dbReference type="ChEBI" id="CHEBI:57705"/>
        <dbReference type="ChEBI" id="CHEBI:64353"/>
        <dbReference type="ChEBI" id="CHEBI:456216"/>
        <dbReference type="EC" id="2.7.1.176"/>
    </reaction>
</comment>
<dbReference type="Pfam" id="PF06414">
    <property type="entry name" value="Zeta_toxin"/>
    <property type="match status" value="1"/>
</dbReference>
<evidence type="ECO:0000256" key="1">
    <source>
        <dbReference type="ARBA" id="ARBA00009104"/>
    </source>
</evidence>
<evidence type="ECO:0000313" key="8">
    <source>
        <dbReference type="EMBL" id="MXQ53054.1"/>
    </source>
</evidence>
<keyword evidence="3" id="KW-0547">Nucleotide-binding</keyword>
<proteinExistence type="inferred from homology"/>
<gene>
    <name evidence="8" type="ORF">GSM42_04765</name>
</gene>
<dbReference type="RefSeq" id="WP_160800387.1">
    <property type="nucleotide sequence ID" value="NZ_WUUL01000002.1"/>
</dbReference>
<sequence>MPIYQTYESIPDWVRLDVAIEIIAEMISTTRQQLRSAKENQNKTFIKEQKKRLDVLRKERLEMYFGNKEVIRKIICEYGLIVRRELEDEKAFMDANGGIPPIPQPIQEEIYAELIEEMEAYTKPVGNPEIVILGGQPGCGKGGLISLSKERFPDGNVFILNGDELRKEHPHSSQILKQNEQHYATLTDVVVRDWTSRLFTHAMETKRNIIFEGTMRTDQICRTIEDLFHRGYKITIQVMAVSEKDSILGIHERYEAQKAQIGYGRMTPLLSHQDAYHGLLQTIEKIEKDQMFDTLQVLNREKEVLYDNSQHIKMTTENAKEAIVKARTQRWSTQKRNDYIRCWDEVMRLMEYRHVSKQAIDEVLLLKSKIED</sequence>
<evidence type="ECO:0000256" key="5">
    <source>
        <dbReference type="ARBA" id="ARBA00032897"/>
    </source>
</evidence>
<keyword evidence="9" id="KW-1185">Reference proteome</keyword>
<dbReference type="SUPFAM" id="SSF52540">
    <property type="entry name" value="P-loop containing nucleoside triphosphate hydrolases"/>
    <property type="match status" value="1"/>
</dbReference>
<evidence type="ECO:0000259" key="7">
    <source>
        <dbReference type="Pfam" id="PF06414"/>
    </source>
</evidence>
<evidence type="ECO:0000256" key="6">
    <source>
        <dbReference type="ARBA" id="ARBA00048178"/>
    </source>
</evidence>
<comment type="caution">
    <text evidence="8">The sequence shown here is derived from an EMBL/GenBank/DDBJ whole genome shotgun (WGS) entry which is preliminary data.</text>
</comment>
<dbReference type="Gene3D" id="3.40.50.300">
    <property type="entry name" value="P-loop containing nucleotide triphosphate hydrolases"/>
    <property type="match status" value="1"/>
</dbReference>
<evidence type="ECO:0000256" key="3">
    <source>
        <dbReference type="ARBA" id="ARBA00022741"/>
    </source>
</evidence>
<name>A0A6I4VX68_9BACL</name>
<dbReference type="AlphaFoldDB" id="A0A6I4VX68"/>
<evidence type="ECO:0000256" key="2">
    <source>
        <dbReference type="ARBA" id="ARBA00011963"/>
    </source>
</evidence>
<dbReference type="EC" id="2.7.1.176" evidence="2"/>
<comment type="similarity">
    <text evidence="1">Belongs to the zeta toxin family.</text>
</comment>
<dbReference type="GO" id="GO:0005524">
    <property type="term" value="F:ATP binding"/>
    <property type="evidence" value="ECO:0007669"/>
    <property type="project" value="UniProtKB-KW"/>
</dbReference>